<dbReference type="Pfam" id="PF03215">
    <property type="entry name" value="Rad17"/>
    <property type="match status" value="1"/>
</dbReference>
<dbReference type="GO" id="GO:0033314">
    <property type="term" value="P:mitotic DNA replication checkpoint signaling"/>
    <property type="evidence" value="ECO:0007669"/>
    <property type="project" value="TreeGrafter"/>
</dbReference>
<feature type="region of interest" description="Disordered" evidence="8">
    <location>
        <begin position="535"/>
        <end position="574"/>
    </location>
</feature>
<proteinExistence type="inferred from homology"/>
<dbReference type="InterPro" id="IPR027417">
    <property type="entry name" value="P-loop_NTPase"/>
</dbReference>
<evidence type="ECO:0000256" key="4">
    <source>
        <dbReference type="ARBA" id="ARBA00022763"/>
    </source>
</evidence>
<accession>A0A409VZ44</accession>
<dbReference type="GO" id="GO:0006281">
    <property type="term" value="P:DNA repair"/>
    <property type="evidence" value="ECO:0007669"/>
    <property type="project" value="InterPro"/>
</dbReference>
<dbReference type="InterPro" id="IPR004582">
    <property type="entry name" value="Checkpoint_prot_Rad17_Rad24"/>
</dbReference>
<dbReference type="PANTHER" id="PTHR12172">
    <property type="entry name" value="CELL CYCLE CHECKPOINT PROTEIN RAD17"/>
    <property type="match status" value="1"/>
</dbReference>
<reference evidence="10 11" key="1">
    <citation type="journal article" date="2018" name="Evol. Lett.">
        <title>Horizontal gene cluster transfer increased hallucinogenic mushroom diversity.</title>
        <authorList>
            <person name="Reynolds H.T."/>
            <person name="Vijayakumar V."/>
            <person name="Gluck-Thaler E."/>
            <person name="Korotkin H.B."/>
            <person name="Matheny P.B."/>
            <person name="Slot J.C."/>
        </authorList>
    </citation>
    <scope>NUCLEOTIDE SEQUENCE [LARGE SCALE GENOMIC DNA]</scope>
    <source>
        <strain evidence="10 11">SRW20</strain>
    </source>
</reference>
<keyword evidence="6" id="KW-0539">Nucleus</keyword>
<dbReference type="PANTHER" id="PTHR12172:SF0">
    <property type="entry name" value="CELL CYCLE CHECKPOINT PROTEIN RAD17"/>
    <property type="match status" value="1"/>
</dbReference>
<feature type="compositionally biased region" description="Polar residues" evidence="8">
    <location>
        <begin position="41"/>
        <end position="57"/>
    </location>
</feature>
<dbReference type="InParanoid" id="A0A409VZ44"/>
<feature type="region of interest" description="Disordered" evidence="8">
    <location>
        <begin position="270"/>
        <end position="307"/>
    </location>
</feature>
<dbReference type="AlphaFoldDB" id="A0A409VZ44"/>
<feature type="compositionally biased region" description="Basic and acidic residues" evidence="8">
    <location>
        <begin position="73"/>
        <end position="84"/>
    </location>
</feature>
<feature type="compositionally biased region" description="Polar residues" evidence="8">
    <location>
        <begin position="290"/>
        <end position="300"/>
    </location>
</feature>
<comment type="caution">
    <text evidence="10">The sequence shown here is derived from an EMBL/GenBank/DDBJ whole genome shotgun (WGS) entry which is preliminary data.</text>
</comment>
<keyword evidence="5" id="KW-0067">ATP-binding</keyword>
<feature type="domain" description="Checkpoint protein RAD24-like helical bundle" evidence="9">
    <location>
        <begin position="518"/>
        <end position="628"/>
    </location>
</feature>
<evidence type="ECO:0000259" key="9">
    <source>
        <dbReference type="Pfam" id="PF25812"/>
    </source>
</evidence>
<evidence type="ECO:0000256" key="6">
    <source>
        <dbReference type="ARBA" id="ARBA00023242"/>
    </source>
</evidence>
<dbReference type="EMBL" id="NHYE01005499">
    <property type="protein sequence ID" value="PPQ71519.1"/>
    <property type="molecule type" value="Genomic_DNA"/>
</dbReference>
<dbReference type="SUPFAM" id="SSF52540">
    <property type="entry name" value="P-loop containing nucleoside triphosphate hydrolases"/>
    <property type="match status" value="1"/>
</dbReference>
<dbReference type="GO" id="GO:0003682">
    <property type="term" value="F:chromatin binding"/>
    <property type="evidence" value="ECO:0007669"/>
    <property type="project" value="TreeGrafter"/>
</dbReference>
<keyword evidence="7" id="KW-0131">Cell cycle</keyword>
<evidence type="ECO:0000256" key="5">
    <source>
        <dbReference type="ARBA" id="ARBA00022840"/>
    </source>
</evidence>
<comment type="similarity">
    <text evidence="2">Belongs to the rad17/RAD24 family.</text>
</comment>
<protein>
    <recommendedName>
        <fullName evidence="9">Checkpoint protein RAD24-like helical bundle domain-containing protein</fullName>
    </recommendedName>
</protein>
<dbReference type="Gene3D" id="3.40.50.300">
    <property type="entry name" value="P-loop containing nucleotide triphosphate hydrolases"/>
    <property type="match status" value="1"/>
</dbReference>
<dbReference type="STRING" id="231916.A0A409VZ44"/>
<keyword evidence="4" id="KW-0227">DNA damage</keyword>
<dbReference type="OrthoDB" id="10265971at2759"/>
<evidence type="ECO:0000256" key="2">
    <source>
        <dbReference type="ARBA" id="ARBA00006168"/>
    </source>
</evidence>
<feature type="compositionally biased region" description="Low complexity" evidence="8">
    <location>
        <begin position="9"/>
        <end position="27"/>
    </location>
</feature>
<dbReference type="GO" id="GO:0000077">
    <property type="term" value="P:DNA damage checkpoint signaling"/>
    <property type="evidence" value="ECO:0007669"/>
    <property type="project" value="TreeGrafter"/>
</dbReference>
<dbReference type="GO" id="GO:0003689">
    <property type="term" value="F:DNA clamp loader activity"/>
    <property type="evidence" value="ECO:0007669"/>
    <property type="project" value="TreeGrafter"/>
</dbReference>
<evidence type="ECO:0000313" key="10">
    <source>
        <dbReference type="EMBL" id="PPQ71519.1"/>
    </source>
</evidence>
<sequence length="817" mass="88300">MAPKPKPPSQTQGTSKSKSKSKASATTRPRTVRLDSEGPPASSSSKLTYNGTASQKPLNMARLDPLTAFRSQESSRGDNSDVRRFASPAASTSSVLSTQSQSRALNLDLKGKGKAKEVFNAPALTEDVDDTLWVDKYEPITEAELAVHVRKVDDVRRWLGEAFDGGPSGKLTKYRRILVLTGPAGTGKTATIRVLSKEMGFEILEWKNTIAEVSTMGAFGDRDDSSYASNGDDFGSQFDSDYEGLFTKFEAFLTRATTCQSIFNSISTTTASSSTSSQSRSRSRSTASQKPTAQASTQNPAPKPPLPQKRRLILLEDLPNILHAPTQAKFHEALTSLTAFPPATPPVPLVIVVSDAGVRGETGEGDDLASAMGGGTGGGRGWGREKVVDVRSVLPRELRGGPYVCEIGYLSLFYFREESFNPIAPTLMRKALQSLLTTHFSSTSSKTGAQPSKEILDIVIDSSNGDIRSAIMALQFACIAEAGGTSSTKQKNGRKKTAKGGSSKLQAGVVMEAVTRREQSLALFHLLGKVLYNKRKGDAPSSSTSAKDAQKEREADALLPDPSPLPEHLKSHERRTSRVDVDALYADSPIDSSLFGLYIHQNYTQFCTDVDHCESVADWLSWVDCSGGEKWYHTNPHQFHLLTLGTLHSLPSPVPRKGQKVFKPDFFANLGKEKEAWEGVREVRGWVLGEGRGLGGRANGSEENDAASRVGAYSNSELILELGGLLKAYDVSHSIPFKHKPPPIHRLFSRMEFMRSSSASMGSGKTLDEKGDGTDVVDDGAGLVEDEGRDLGVFSPGVAGKEEHLGGWLESDDIDEF</sequence>
<feature type="compositionally biased region" description="Low complexity" evidence="8">
    <location>
        <begin position="270"/>
        <end position="289"/>
    </location>
</feature>
<evidence type="ECO:0000256" key="7">
    <source>
        <dbReference type="ARBA" id="ARBA00023306"/>
    </source>
</evidence>
<evidence type="ECO:0000313" key="11">
    <source>
        <dbReference type="Proteomes" id="UP000284706"/>
    </source>
</evidence>
<organism evidence="10 11">
    <name type="scientific">Gymnopilus dilepis</name>
    <dbReference type="NCBI Taxonomy" id="231916"/>
    <lineage>
        <taxon>Eukaryota</taxon>
        <taxon>Fungi</taxon>
        <taxon>Dikarya</taxon>
        <taxon>Basidiomycota</taxon>
        <taxon>Agaricomycotina</taxon>
        <taxon>Agaricomycetes</taxon>
        <taxon>Agaricomycetidae</taxon>
        <taxon>Agaricales</taxon>
        <taxon>Agaricineae</taxon>
        <taxon>Hymenogastraceae</taxon>
        <taxon>Gymnopilus</taxon>
    </lineage>
</organism>
<feature type="region of interest" description="Disordered" evidence="8">
    <location>
        <begin position="1"/>
        <end position="101"/>
    </location>
</feature>
<keyword evidence="11" id="KW-1185">Reference proteome</keyword>
<comment type="subcellular location">
    <subcellularLocation>
        <location evidence="1">Nucleus</location>
    </subcellularLocation>
</comment>
<dbReference type="GO" id="GO:0005634">
    <property type="term" value="C:nucleus"/>
    <property type="evidence" value="ECO:0007669"/>
    <property type="project" value="UniProtKB-SubCell"/>
</dbReference>
<dbReference type="FunCoup" id="A0A409VZ44">
    <property type="interactions" value="451"/>
</dbReference>
<dbReference type="InterPro" id="IPR057927">
    <property type="entry name" value="RAD24-like_helical"/>
</dbReference>
<gene>
    <name evidence="10" type="ORF">CVT26_010390</name>
</gene>
<dbReference type="GO" id="GO:0005524">
    <property type="term" value="F:ATP binding"/>
    <property type="evidence" value="ECO:0007669"/>
    <property type="project" value="UniProtKB-KW"/>
</dbReference>
<name>A0A409VZ44_9AGAR</name>
<evidence type="ECO:0000256" key="3">
    <source>
        <dbReference type="ARBA" id="ARBA00022741"/>
    </source>
</evidence>
<evidence type="ECO:0000256" key="1">
    <source>
        <dbReference type="ARBA" id="ARBA00004123"/>
    </source>
</evidence>
<feature type="compositionally biased region" description="Low complexity" evidence="8">
    <location>
        <begin position="91"/>
        <end position="101"/>
    </location>
</feature>
<keyword evidence="3" id="KW-0547">Nucleotide-binding</keyword>
<dbReference type="Pfam" id="PF25812">
    <property type="entry name" value="RAD24_helical"/>
    <property type="match status" value="1"/>
</dbReference>
<dbReference type="Proteomes" id="UP000284706">
    <property type="component" value="Unassembled WGS sequence"/>
</dbReference>
<evidence type="ECO:0000256" key="8">
    <source>
        <dbReference type="SAM" id="MobiDB-lite"/>
    </source>
</evidence>